<protein>
    <submittedName>
        <fullName evidence="1">Uncharacterized protein</fullName>
    </submittedName>
</protein>
<proteinExistence type="predicted"/>
<accession>A0A1G1SXJ0</accession>
<dbReference type="Proteomes" id="UP000177506">
    <property type="component" value="Unassembled WGS sequence"/>
</dbReference>
<sequence length="98" mass="10730">MKKRTSALLLLATALAVGLLWLLTSRAATPDAYPAVAGALRQARPDDVESITCYPLLPDRRGRPGRFSCARPPLLPRCCGRCGSCGPWRLTNRPLARW</sequence>
<evidence type="ECO:0000313" key="1">
    <source>
        <dbReference type="EMBL" id="OGX83314.1"/>
    </source>
</evidence>
<comment type="caution">
    <text evidence="1">The sequence shown here is derived from an EMBL/GenBank/DDBJ whole genome shotgun (WGS) entry which is preliminary data.</text>
</comment>
<dbReference type="EMBL" id="MDZA01000417">
    <property type="protein sequence ID" value="OGX83314.1"/>
    <property type="molecule type" value="Genomic_DNA"/>
</dbReference>
<reference evidence="1 2" key="1">
    <citation type="submission" date="2016-08" db="EMBL/GenBank/DDBJ databases">
        <title>Hymenobacter coccineus sp. nov., Hymenobacter lapidarius sp. nov. and Hymenobacter glacialis sp. nov., isolated from Antarctic soil.</title>
        <authorList>
            <person name="Sedlacek I."/>
            <person name="Kralova S."/>
            <person name="Kyrova K."/>
            <person name="Maslanova I."/>
            <person name="Stankova E."/>
            <person name="Vrbovska V."/>
            <person name="Nemec M."/>
            <person name="Bartak M."/>
            <person name="Svec P."/>
            <person name="Busse H.-J."/>
            <person name="Pantucek R."/>
        </authorList>
    </citation>
    <scope>NUCLEOTIDE SEQUENCE [LARGE SCALE GENOMIC DNA]</scope>
    <source>
        <strain evidence="1 2">CCM 8649</strain>
    </source>
</reference>
<organism evidence="1 2">
    <name type="scientific">Hymenobacter coccineus</name>
    <dbReference type="NCBI Taxonomy" id="1908235"/>
    <lineage>
        <taxon>Bacteria</taxon>
        <taxon>Pseudomonadati</taxon>
        <taxon>Bacteroidota</taxon>
        <taxon>Cytophagia</taxon>
        <taxon>Cytophagales</taxon>
        <taxon>Hymenobacteraceae</taxon>
        <taxon>Hymenobacter</taxon>
    </lineage>
</organism>
<dbReference type="AlphaFoldDB" id="A0A1G1SXJ0"/>
<name>A0A1G1SXJ0_9BACT</name>
<evidence type="ECO:0000313" key="2">
    <source>
        <dbReference type="Proteomes" id="UP000177506"/>
    </source>
</evidence>
<keyword evidence="2" id="KW-1185">Reference proteome</keyword>
<dbReference type="RefSeq" id="WP_070746209.1">
    <property type="nucleotide sequence ID" value="NZ_MDZA01000417.1"/>
</dbReference>
<gene>
    <name evidence="1" type="ORF">BEN49_12530</name>
</gene>